<keyword evidence="1" id="KW-1133">Transmembrane helix</keyword>
<reference evidence="2" key="1">
    <citation type="submission" date="2021-08" db="EMBL/GenBank/DDBJ databases">
        <title>WGS assembly of Ceratopteris richardii.</title>
        <authorList>
            <person name="Marchant D.B."/>
            <person name="Chen G."/>
            <person name="Jenkins J."/>
            <person name="Shu S."/>
            <person name="Leebens-Mack J."/>
            <person name="Grimwood J."/>
            <person name="Schmutz J."/>
            <person name="Soltis P."/>
            <person name="Soltis D."/>
            <person name="Chen Z.-H."/>
        </authorList>
    </citation>
    <scope>NUCLEOTIDE SEQUENCE</scope>
    <source>
        <strain evidence="2">Whitten #5841</strain>
        <tissue evidence="2">Leaf</tissue>
    </source>
</reference>
<keyword evidence="3" id="KW-1185">Reference proteome</keyword>
<sequence>MTATTIQLTSFCSRRGVCSHMRLRIIWRAGIIGWTSVTLLLCQARQVMTRVWNHRLDLSDSALSVTWSWTGEVGTPSHKLSFEISTVLRFFQIPPPSPLEPVGFT</sequence>
<accession>A0A8T2R3B1</accession>
<dbReference type="AlphaFoldDB" id="A0A8T2R3B1"/>
<dbReference type="EMBL" id="CM035435">
    <property type="protein sequence ID" value="KAH7290796.1"/>
    <property type="molecule type" value="Genomic_DNA"/>
</dbReference>
<name>A0A8T2R3B1_CERRI</name>
<proteinExistence type="predicted"/>
<evidence type="ECO:0000313" key="2">
    <source>
        <dbReference type="EMBL" id="KAH7290796.1"/>
    </source>
</evidence>
<evidence type="ECO:0000256" key="1">
    <source>
        <dbReference type="SAM" id="Phobius"/>
    </source>
</evidence>
<protein>
    <submittedName>
        <fullName evidence="2">Uncharacterized protein</fullName>
    </submittedName>
</protein>
<evidence type="ECO:0000313" key="3">
    <source>
        <dbReference type="Proteomes" id="UP000825935"/>
    </source>
</evidence>
<keyword evidence="1" id="KW-0472">Membrane</keyword>
<comment type="caution">
    <text evidence="2">The sequence shown here is derived from an EMBL/GenBank/DDBJ whole genome shotgun (WGS) entry which is preliminary data.</text>
</comment>
<keyword evidence="1" id="KW-0812">Transmembrane</keyword>
<dbReference type="Proteomes" id="UP000825935">
    <property type="component" value="Chromosome 30"/>
</dbReference>
<gene>
    <name evidence="2" type="ORF">KP509_30G063900</name>
</gene>
<feature type="transmembrane region" description="Helical" evidence="1">
    <location>
        <begin position="25"/>
        <end position="42"/>
    </location>
</feature>
<organism evidence="2 3">
    <name type="scientific">Ceratopteris richardii</name>
    <name type="common">Triangle waterfern</name>
    <dbReference type="NCBI Taxonomy" id="49495"/>
    <lineage>
        <taxon>Eukaryota</taxon>
        <taxon>Viridiplantae</taxon>
        <taxon>Streptophyta</taxon>
        <taxon>Embryophyta</taxon>
        <taxon>Tracheophyta</taxon>
        <taxon>Polypodiopsida</taxon>
        <taxon>Polypodiidae</taxon>
        <taxon>Polypodiales</taxon>
        <taxon>Pteridineae</taxon>
        <taxon>Pteridaceae</taxon>
        <taxon>Parkerioideae</taxon>
        <taxon>Ceratopteris</taxon>
    </lineage>
</organism>